<evidence type="ECO:0000313" key="3">
    <source>
        <dbReference type="Proteomes" id="UP000192761"/>
    </source>
</evidence>
<dbReference type="InterPro" id="IPR058534">
    <property type="entry name" value="YjdF"/>
</dbReference>
<dbReference type="Pfam" id="PF09997">
    <property type="entry name" value="DUF2238"/>
    <property type="match status" value="1"/>
</dbReference>
<dbReference type="RefSeq" id="WP_139798821.1">
    <property type="nucleotide sequence ID" value="NZ_FWXD01000014.1"/>
</dbReference>
<dbReference type="STRING" id="1121001.SAMN02745857_02563"/>
<dbReference type="OrthoDB" id="9786473at2"/>
<keyword evidence="1" id="KW-0812">Transmembrane</keyword>
<evidence type="ECO:0000256" key="1">
    <source>
        <dbReference type="SAM" id="Phobius"/>
    </source>
</evidence>
<proteinExistence type="predicted"/>
<keyword evidence="1" id="KW-1133">Transmembrane helix</keyword>
<name>A0A1W1XRY6_9NEIS</name>
<feature type="transmembrane region" description="Helical" evidence="1">
    <location>
        <begin position="60"/>
        <end position="77"/>
    </location>
</feature>
<sequence length="211" mass="24538">MRLLPSYRATTVFMLLVFLASWIKPLWPVEQALHSSLTVLGFAALWWYRRRYVLSERDYLLIAVFIATHCIAARWLYSNVPYDHWAQSALGVSLNQLLGWQRNNFDRLVHFLYGFCLTPPIAAHVVQRYRQSGRFAFGVAITAIMVTSLWYEWFEWLIAVTLSPTQAEAYNGQQGDMWDAHKDMLTATLGSLLWWLHYRRQRGTAEAACTT</sequence>
<dbReference type="PIRSF" id="PIRSF020606">
    <property type="entry name" value="UCP020606"/>
    <property type="match status" value="1"/>
</dbReference>
<protein>
    <submittedName>
        <fullName evidence="2">Putative membrane protein</fullName>
    </submittedName>
</protein>
<evidence type="ECO:0000313" key="2">
    <source>
        <dbReference type="EMBL" id="SMC26656.1"/>
    </source>
</evidence>
<keyword evidence="1" id="KW-0472">Membrane</keyword>
<feature type="transmembrane region" description="Helical" evidence="1">
    <location>
        <begin position="135"/>
        <end position="154"/>
    </location>
</feature>
<accession>A0A1W1XRY6</accession>
<dbReference type="Proteomes" id="UP000192761">
    <property type="component" value="Unassembled WGS sequence"/>
</dbReference>
<gene>
    <name evidence="2" type="ORF">SAMN02745857_02563</name>
</gene>
<feature type="transmembrane region" description="Helical" evidence="1">
    <location>
        <begin position="31"/>
        <end position="48"/>
    </location>
</feature>
<dbReference type="EMBL" id="FWXD01000014">
    <property type="protein sequence ID" value="SMC26656.1"/>
    <property type="molecule type" value="Genomic_DNA"/>
</dbReference>
<dbReference type="AlphaFoldDB" id="A0A1W1XRY6"/>
<feature type="transmembrane region" description="Helical" evidence="1">
    <location>
        <begin position="7"/>
        <end position="25"/>
    </location>
</feature>
<keyword evidence="3" id="KW-1185">Reference proteome</keyword>
<feature type="transmembrane region" description="Helical" evidence="1">
    <location>
        <begin position="108"/>
        <end position="126"/>
    </location>
</feature>
<reference evidence="2 3" key="1">
    <citation type="submission" date="2017-04" db="EMBL/GenBank/DDBJ databases">
        <authorList>
            <person name="Afonso C.L."/>
            <person name="Miller P.J."/>
            <person name="Scott M.A."/>
            <person name="Spackman E."/>
            <person name="Goraichik I."/>
            <person name="Dimitrov K.M."/>
            <person name="Suarez D.L."/>
            <person name="Swayne D.E."/>
        </authorList>
    </citation>
    <scope>NUCLEOTIDE SEQUENCE [LARGE SCALE GENOMIC DNA]</scope>
    <source>
        <strain evidence="2 3">DSM 23236</strain>
    </source>
</reference>
<organism evidence="2 3">
    <name type="scientific">Andreprevotia lacus DSM 23236</name>
    <dbReference type="NCBI Taxonomy" id="1121001"/>
    <lineage>
        <taxon>Bacteria</taxon>
        <taxon>Pseudomonadati</taxon>
        <taxon>Pseudomonadota</taxon>
        <taxon>Betaproteobacteria</taxon>
        <taxon>Neisseriales</taxon>
        <taxon>Chitinibacteraceae</taxon>
        <taxon>Andreprevotia</taxon>
    </lineage>
</organism>
<dbReference type="InterPro" id="IPR014509">
    <property type="entry name" value="YjdF-like"/>
</dbReference>